<keyword evidence="1" id="KW-0812">Transmembrane</keyword>
<keyword evidence="3" id="KW-1185">Reference proteome</keyword>
<name>A0A953NGP1_9MOLU</name>
<dbReference type="EMBL" id="JAIQBY010000026">
    <property type="protein sequence ID" value="MBZ4195550.1"/>
    <property type="molecule type" value="Genomic_DNA"/>
</dbReference>
<accession>A0A953NGP1</accession>
<comment type="caution">
    <text evidence="2">The sequence shown here is derived from an EMBL/GenBank/DDBJ whole genome shotgun (WGS) entry which is preliminary data.</text>
</comment>
<proteinExistence type="predicted"/>
<reference evidence="2 3" key="1">
    <citation type="submission" date="2021-09" db="EMBL/GenBank/DDBJ databases">
        <title>WGS of Mycoplasma sp. Zaradi2 strains.</title>
        <authorList>
            <person name="Spergser J."/>
        </authorList>
    </citation>
    <scope>NUCLEOTIDE SEQUENCE [LARGE SCALE GENOMIC DNA]</scope>
    <source>
        <strain evidence="2 3">1331</strain>
    </source>
</reference>
<gene>
    <name evidence="2" type="ORF">LAD73_02380</name>
</gene>
<protein>
    <submittedName>
        <fullName evidence="2">Uncharacterized protein</fullName>
    </submittedName>
</protein>
<evidence type="ECO:0000256" key="1">
    <source>
        <dbReference type="SAM" id="Phobius"/>
    </source>
</evidence>
<sequence length="245" mass="28285">MNFKEKIFYNGWPTSLGWGLIASVIIVSLISTIVAVVTFVKIIKMKRQIDKDYHKKSEEAIIAIKGSPLDAKPEFINKAFTNTIHELDTMQMVKSVYLNNAKDVLVDGKELENLYLSLKFLTLANIEIYHKAIDIKKWNEAVLNYPNDLKEQPNFISNENKKYKLIFSANDDSSNMEIFGKLFNKLEPNGMIMIIQNDNLKKDLKTIKYELKLKNIRFEVSKNKEKILYAVKSGEEIDKKNISNI</sequence>
<evidence type="ECO:0000313" key="3">
    <source>
        <dbReference type="Proteomes" id="UP000772186"/>
    </source>
</evidence>
<organism evidence="2 3">
    <name type="scientific">Mycoplasma tauri</name>
    <dbReference type="NCBI Taxonomy" id="547987"/>
    <lineage>
        <taxon>Bacteria</taxon>
        <taxon>Bacillati</taxon>
        <taxon>Mycoplasmatota</taxon>
        <taxon>Mollicutes</taxon>
        <taxon>Mycoplasmataceae</taxon>
        <taxon>Mycoplasma</taxon>
    </lineage>
</organism>
<dbReference type="NCBIfam" id="NF045844">
    <property type="entry name" value="BC85_0335_fam"/>
    <property type="match status" value="1"/>
</dbReference>
<dbReference type="RefSeq" id="WP_205517633.1">
    <property type="nucleotide sequence ID" value="NZ_CP070479.1"/>
</dbReference>
<dbReference type="AlphaFoldDB" id="A0A953NGP1"/>
<keyword evidence="1" id="KW-1133">Transmembrane helix</keyword>
<keyword evidence="1" id="KW-0472">Membrane</keyword>
<feature type="transmembrane region" description="Helical" evidence="1">
    <location>
        <begin position="20"/>
        <end position="43"/>
    </location>
</feature>
<evidence type="ECO:0000313" key="2">
    <source>
        <dbReference type="EMBL" id="MBZ4195550.1"/>
    </source>
</evidence>
<dbReference type="Proteomes" id="UP000772186">
    <property type="component" value="Unassembled WGS sequence"/>
</dbReference>